<feature type="region of interest" description="Disordered" evidence="1">
    <location>
        <begin position="3302"/>
        <end position="3343"/>
    </location>
</feature>
<dbReference type="CDD" id="cd06758">
    <property type="entry name" value="PDZ2_PDZD2-like"/>
    <property type="match status" value="1"/>
</dbReference>
<feature type="compositionally biased region" description="Basic and acidic residues" evidence="1">
    <location>
        <begin position="2492"/>
        <end position="2510"/>
    </location>
</feature>
<dbReference type="OrthoDB" id="42382at2759"/>
<feature type="compositionally biased region" description="Polar residues" evidence="1">
    <location>
        <begin position="2351"/>
        <end position="2369"/>
    </location>
</feature>
<feature type="region of interest" description="Disordered" evidence="1">
    <location>
        <begin position="1"/>
        <end position="33"/>
    </location>
</feature>
<dbReference type="Pfam" id="PF00595">
    <property type="entry name" value="PDZ"/>
    <property type="match status" value="10"/>
</dbReference>
<organism evidence="3 4">
    <name type="scientific">Pocillopora damicornis</name>
    <name type="common">Cauliflower coral</name>
    <name type="synonym">Millepora damicornis</name>
    <dbReference type="NCBI Taxonomy" id="46731"/>
    <lineage>
        <taxon>Eukaryota</taxon>
        <taxon>Metazoa</taxon>
        <taxon>Cnidaria</taxon>
        <taxon>Anthozoa</taxon>
        <taxon>Hexacorallia</taxon>
        <taxon>Scleractinia</taxon>
        <taxon>Astrocoeniina</taxon>
        <taxon>Pocilloporidae</taxon>
        <taxon>Pocillopora</taxon>
    </lineage>
</organism>
<feature type="compositionally biased region" description="Basic residues" evidence="1">
    <location>
        <begin position="293"/>
        <end position="304"/>
    </location>
</feature>
<feature type="compositionally biased region" description="Low complexity" evidence="1">
    <location>
        <begin position="2189"/>
        <end position="2198"/>
    </location>
</feature>
<feature type="compositionally biased region" description="Basic residues" evidence="1">
    <location>
        <begin position="2073"/>
        <end position="2089"/>
    </location>
</feature>
<feature type="region of interest" description="Disordered" evidence="1">
    <location>
        <begin position="263"/>
        <end position="343"/>
    </location>
</feature>
<feature type="region of interest" description="Disordered" evidence="1">
    <location>
        <begin position="2684"/>
        <end position="2707"/>
    </location>
</feature>
<feature type="compositionally biased region" description="Basic and acidic residues" evidence="1">
    <location>
        <begin position="2601"/>
        <end position="2623"/>
    </location>
</feature>
<feature type="compositionally biased region" description="Basic and acidic residues" evidence="1">
    <location>
        <begin position="2806"/>
        <end position="2818"/>
    </location>
</feature>
<feature type="compositionally biased region" description="Low complexity" evidence="1">
    <location>
        <begin position="1945"/>
        <end position="1961"/>
    </location>
</feature>
<feature type="compositionally biased region" description="Polar residues" evidence="1">
    <location>
        <begin position="2120"/>
        <end position="2130"/>
    </location>
</feature>
<feature type="compositionally biased region" description="Basic and acidic residues" evidence="1">
    <location>
        <begin position="1043"/>
        <end position="1077"/>
    </location>
</feature>
<evidence type="ECO:0000313" key="4">
    <source>
        <dbReference type="Proteomes" id="UP000275408"/>
    </source>
</evidence>
<dbReference type="Proteomes" id="UP000275408">
    <property type="component" value="Unassembled WGS sequence"/>
</dbReference>
<feature type="compositionally biased region" description="Basic residues" evidence="1">
    <location>
        <begin position="2511"/>
        <end position="2522"/>
    </location>
</feature>
<feature type="compositionally biased region" description="Basic and acidic residues" evidence="1">
    <location>
        <begin position="1020"/>
        <end position="1033"/>
    </location>
</feature>
<feature type="region of interest" description="Disordered" evidence="1">
    <location>
        <begin position="2237"/>
        <end position="2272"/>
    </location>
</feature>
<comment type="caution">
    <text evidence="3">The sequence shown here is derived from an EMBL/GenBank/DDBJ whole genome shotgun (WGS) entry which is preliminary data.</text>
</comment>
<dbReference type="SUPFAM" id="SSF50156">
    <property type="entry name" value="PDZ domain-like"/>
    <property type="match status" value="10"/>
</dbReference>
<feature type="region of interest" description="Disordered" evidence="1">
    <location>
        <begin position="1628"/>
        <end position="1664"/>
    </location>
</feature>
<feature type="compositionally biased region" description="Polar residues" evidence="1">
    <location>
        <begin position="2325"/>
        <end position="2344"/>
    </location>
</feature>
<dbReference type="PANTHER" id="PTHR19964:SF97">
    <property type="entry name" value="PDZ DOMAIN-CONTAINING PROTEIN"/>
    <property type="match status" value="1"/>
</dbReference>
<feature type="domain" description="PDZ" evidence="2">
    <location>
        <begin position="547"/>
        <end position="634"/>
    </location>
</feature>
<feature type="compositionally biased region" description="Polar residues" evidence="1">
    <location>
        <begin position="1"/>
        <end position="11"/>
    </location>
</feature>
<dbReference type="Gene3D" id="2.30.42.10">
    <property type="match status" value="10"/>
</dbReference>
<protein>
    <recommendedName>
        <fullName evidence="2">PDZ domain-containing protein</fullName>
    </recommendedName>
</protein>
<feature type="domain" description="PDZ" evidence="2">
    <location>
        <begin position="3615"/>
        <end position="3687"/>
    </location>
</feature>
<feature type="compositionally biased region" description="Basic and acidic residues" evidence="1">
    <location>
        <begin position="305"/>
        <end position="322"/>
    </location>
</feature>
<feature type="domain" description="PDZ" evidence="2">
    <location>
        <begin position="1549"/>
        <end position="1616"/>
    </location>
</feature>
<feature type="domain" description="PDZ" evidence="2">
    <location>
        <begin position="3207"/>
        <end position="3290"/>
    </location>
</feature>
<feature type="region of interest" description="Disordered" evidence="1">
    <location>
        <begin position="1909"/>
        <end position="1961"/>
    </location>
</feature>
<feature type="region of interest" description="Disordered" evidence="1">
    <location>
        <begin position="971"/>
        <end position="1092"/>
    </location>
</feature>
<feature type="region of interest" description="Disordered" evidence="1">
    <location>
        <begin position="1223"/>
        <end position="1323"/>
    </location>
</feature>
<sequence>MTEGKVSSSDAFSPRSKKASAAEDTLQNGDMDGAGDIRTFEFDECSGDFGVVLENKDPCSPSRARTALGNIRIADLLPDSRAKRDGMLEVGDRVMEINGRDLSKASLERARWYLGSALRSGKLKMKVLRGPIGRNITPVKNGVVPRLENISESSGSKNRVKKIHILKDSRGLGVQILMKLNHETGEKGVFVSDVSPGGAAARDGRLKEGDELLWINGHSLIGVTQQEAVDLLRASPKLIQLVISTQVRGSTLEKKAMASRLKKSSLDNVTDRAGMQGSKSLPQAKSAESLVQKGRKMSSGHMGKKIKEADKKFEKGTTESQDKVLQQSMESSPSKIVENLNPQKDNQIEETDLQDKSHNEGNHALLNGNEQELINGRHWSSSSDGSNGQEKSDTKDVLLSKGEESLESEPVTLEDKPLSKGSSTKSLLGKLPSLSPPIIDASKKRNSPNLFLNNSPPKEKPTKSGMRLEPGQISPSLPRPQSPGGMGIAFSARYLGDPPANVMTKAMPTPRNFVGSNDRDSPQAKKKGSNETSPRRTSKTMKEEVVTIVLVKGMNGKGLGFTIVGGKGSPHGDMAVHVRNILPGGAAEADGRMRKGDEVLSVNETSFEGFTHQQALDTFKNLRRGIVTLKVRRNSPGAPSASTFTTPRNSPGRSRRNSRDVTAESTSSSNSSSPTMFRKLRQKRSQKDKISEIVLYKEPGSSLGIGLGEQHPSTQIPGIFVQCIIQGTPADNDGRLRKGDQLLEVNDKKLEGLSVENIYNILDKTPPGKVYFKVVQNNASDKLPLQLNDELTKLQSERQFLDKKMSGKSKSSGTASTLSGASESSESCDNFTSLSSSCDLLIPHSVEQNKKKKSQTVQESDDDVFTHEPDSAEFLEDIYTIIKQPTGGLGMGVTVDKSRGNTIAEGVSIKSVTEGGSAALARGSRGVGLKLGDQIIAVNGTHLRGMDQEDVIKIFRDLPSSTQMKIRRSKMTLQGMDSNQRANKSNEPSDKTVPQDLTPLPKPPDSKRRSSRRGKVKPGTQEERSPSSDKTDKVPSSGRVKAKKESDTPHKEYIAEKKDHNGIKDVRSSDDQERSKENEEEEARSTKKSPFKEQIKPVADVISTSKYLTNKNSEKVKDQLGDNLIIPSGYRKVEINIKKEANSTLGLSLVPSYGNLKGYFQIRRLQSGMVCAQDRQLQTGDKLVSVNGVSLKGVTHSMALQLLKKPTELVTFVILREGEDPQERVSSPVSEWKSDLSSGQNYTLAQDSGTHGELSSSSRREEAKTLPCAEKAVSPSKSQWSRELKKLESRDEPHSRSNEDRNIEEDIPELPSSPPPPPLLDADDLLENDLSIALPSFSPPPPPVPPPIDDVLPLSPIPVVSPPPILSPRMKEFLEQDPFRADRHESNNIQDDEISPESSISLNQACFRGNKTGTGWDFQSLLDACNDLNTNENDDEFISGQTTSTEATSLSGNCKPSLPSETMKTKDTFSEKLLETSTGSPAEESGHEQQNLDLEKLSAKPKFGVDKGLLSPVKGPNTKKMTTPSIIKHKIDVDVKPVAGRRDENVPFAIIYQKKFRNLGFKVDLTEEGKVIVSDVSSFGLVGKDGNIRVGDFLLSINETPLEGMAFEDVHNMIKNCPRGDVRIVAQAGPKPPKPTELLEEKVSSQKEKGELDEIPDKMSSADRESVPDVLSSVAAYTPWVDISSELISLKTSKTFSGPVSNLPTTNHIPDPEESVTSITLSQELTDELIAAEGCEGSELEGTEFDDLPPSSPPPPLPTDDAEEEEDYSGEVPELLTEDIVENLSLNPPANFEDFVDENLESALSFDSEVEEANTVAPQPPQLFSQDAQSPPSYPVQKKEYFNGNSDIPSGSQEKQKQLTENLKQQAPMKPPRLFGDNIGNESIHKEEPLELMNNSFVQDAAALESLSWNGQDKSPIKPPSLFDDELESLPSLPRGPPPPKPRRQVISQDTVSSTSSSPLLSCWFDRESSSHLPNLESTNLMAESGLSSPSHEHTSIFGIPDAFSDAPIQLLDDLDDDMSSLPPAPPPPRSQVNMSSSWSVESDKSVPSSGGETQLTHITSPLPHPVKPERKNSKKRTLSLPIRSKRGSKTSEQSGSSGKGDELHESPAYPSQVDFVAPITSSDDNQAHSLTHDEPPEDDMESLPPAPPPPRISPLTMESLESFGDGLQAVKVKTSPGLSASEEDKAKSSSVNASQSSPKKKKKSFRRNVIEMEAEGSIPEFRGVSVKFPVVHETDHAADGSLKQDVTPREDEVAVTDSSDAMSPPPLPPEMELWSEAGAAEAELAFLDQILTLEDLSHSGSEQDSEGGSSSSSKPPSLSTEMSNLDTKSSQSKEGSTVNTSQETHGHTYSMMSTEGLGQTNIAFSSLEESSDTGSGGIPDLEPMNLSSSINSTEANPESELHYPPLDLKGRTESNATHFKPKDRLLKQPTKGEDSAENFTKQRRPAPPIPSRPPGKTSGAPRKSLPGGIPVLPSKPDVKLRATSPPQESTQKLKKEQERLSSPVKEKTSKKLFSRGHKGKDKKADPDHLQSPDTSFDANPVGRERSRSWTKKLFGFRSRSRSKNRDKPKDGENRSRSVSPPRGLFSRSRRSSPPLPPPTTKKDPLGKQKKDAGVKDPVHEDVEKPIFNETKFLSQTLPFTFKSSDLSTQMKNYVERNNNNKFGVLTTKDEDMRPEVATNEINFQQAEDGSSIEQDESCSENADLDHEEKEYEIDIEGVSLFTDDDDVTESHVYAGVDTSLANRPPSPKREKQPNTSALITAEYEERKAVKDNLPTKSPYKPPVPKKPTFLKSVGTHSRQQQETMDELKQKISKERMKTSPLITEDLDSDTEGKAIEDSNVLPSPGPPNFKAVPPPLAVQASSSLAEKDDFSTAPHCPNSPGPPRFKPPPPPLSLKPATVQNDTTGDETSDSPVSPGPPNFKPAPPPIDLLVQNKSIDCGNEDLPRTTGAPTAKPLPPIPVLGKSKKREDVFPAEQGAAEDTYDVVAPALHNEEPRKTKPLPPVPTDLNLNTTGNPYKLTLSRQNAQEVDKNEDLNNPEIWEQNTDPSPSQILLNEYNDYPQLSQGAEPVVTQNVSHEVNAHSTDDFDSSDVSSEWEDTCSSTQEYSGQPLHGNKVARSASFSAGDVPMQRPSIIDEETKRSTPVTKRPPPFFRRRSSSLPQLLADSLTGQASEGKVGQADYWHTGNLQQLIDSRNQEEDVEEGILEVQLLKEQKSIGLMVVGGLDTHLGMLYIKNIQPNSPAANCNRLRVGDQLLQVNDNCLVGVTHSEALNILKNTPPLVKLTVARKKDNGSDNIELVAEGRRVPDAEEPIVSSARESSTISKTASDLPLSPPLDRGQRPKSLISLSSFGASFNNDSSPASPSGSFDDSDDYIPAYLEPESPTLTLRQDDVPVTIIDGIPGEYDSTTTEDEEEVKPVTKSVTWAVSSDDAKVFTVELLKNGRAGLGLSVTGGVDTPHDDIMVRQILSNSVTADNGHIKKGDILLSVNGKSFKGLTNLEALTLLKNTPERVTLVVSRPLGHRQQSKTMTLLRNKSPNKEITSDSDAWPTKEELTKKKNMANSNNTTPPTLEKIPLDVVKHNGEHSTFDRLKKRFFSNGGPIRLQKVPHGPSVTELTLEKGASGLGFSLGGGQDSLYGDAPIHVRYVFKESVAGRSGALKPGDEIIEVNGQKVAYMANVDVLELIRKLPYGPVVMKIRRK</sequence>
<feature type="domain" description="PDZ" evidence="2">
    <location>
        <begin position="1134"/>
        <end position="1218"/>
    </location>
</feature>
<feature type="domain" description="PDZ" evidence="2">
    <location>
        <begin position="3436"/>
        <end position="3520"/>
    </location>
</feature>
<dbReference type="EMBL" id="RCHS01002836">
    <property type="protein sequence ID" value="RMX45282.1"/>
    <property type="molecule type" value="Genomic_DNA"/>
</dbReference>
<feature type="compositionally biased region" description="Pro residues" evidence="1">
    <location>
        <begin position="2915"/>
        <end position="2928"/>
    </location>
</feature>
<feature type="region of interest" description="Disordered" evidence="1">
    <location>
        <begin position="3024"/>
        <end position="3049"/>
    </location>
</feature>
<proteinExistence type="predicted"/>
<feature type="domain" description="PDZ" evidence="2">
    <location>
        <begin position="692"/>
        <end position="766"/>
    </location>
</feature>
<feature type="region of interest" description="Disordered" evidence="1">
    <location>
        <begin position="1474"/>
        <end position="1493"/>
    </location>
</feature>
<feature type="compositionally biased region" description="Polar residues" evidence="1">
    <location>
        <begin position="971"/>
        <end position="986"/>
    </location>
</feature>
<name>A0A3M6TV70_POCDA</name>
<dbReference type="PROSITE" id="PS50106">
    <property type="entry name" value="PDZ"/>
    <property type="match status" value="10"/>
</dbReference>
<evidence type="ECO:0000313" key="3">
    <source>
        <dbReference type="EMBL" id="RMX45282.1"/>
    </source>
</evidence>
<feature type="region of interest" description="Disordered" evidence="1">
    <location>
        <begin position="1740"/>
        <end position="1776"/>
    </location>
</feature>
<feature type="domain" description="PDZ" evidence="2">
    <location>
        <begin position="162"/>
        <end position="247"/>
    </location>
</feature>
<keyword evidence="4" id="KW-1185">Reference proteome</keyword>
<feature type="compositionally biased region" description="Polar residues" evidence="1">
    <location>
        <begin position="2684"/>
        <end position="2693"/>
    </location>
</feature>
<feature type="compositionally biased region" description="Acidic residues" evidence="1">
    <location>
        <begin position="1760"/>
        <end position="1769"/>
    </location>
</feature>
<evidence type="ECO:0000256" key="1">
    <source>
        <dbReference type="SAM" id="MobiDB-lite"/>
    </source>
</evidence>
<feature type="compositionally biased region" description="Polar residues" evidence="1">
    <location>
        <begin position="1224"/>
        <end position="1257"/>
    </location>
</feature>
<feature type="region of interest" description="Disordered" evidence="1">
    <location>
        <begin position="2296"/>
        <end position="2623"/>
    </location>
</feature>
<feature type="compositionally biased region" description="Low complexity" evidence="1">
    <location>
        <begin position="419"/>
        <end position="437"/>
    </location>
</feature>
<feature type="region of interest" description="Disordered" evidence="1">
    <location>
        <begin position="1803"/>
        <end position="1891"/>
    </location>
</feature>
<feature type="compositionally biased region" description="Basic and acidic residues" evidence="1">
    <location>
        <begin position="390"/>
        <end position="404"/>
    </location>
</feature>
<accession>A0A3M6TV70</accession>
<feature type="compositionally biased region" description="Polar residues" evidence="1">
    <location>
        <begin position="323"/>
        <end position="343"/>
    </location>
</feature>
<feature type="domain" description="PDZ" evidence="2">
    <location>
        <begin position="878"/>
        <end position="970"/>
    </location>
</feature>
<feature type="region of interest" description="Disordered" evidence="1">
    <location>
        <begin position="501"/>
        <end position="541"/>
    </location>
</feature>
<feature type="compositionally biased region" description="Polar residues" evidence="1">
    <location>
        <begin position="1843"/>
        <end position="1865"/>
    </location>
</feature>
<feature type="compositionally biased region" description="Low complexity" evidence="1">
    <location>
        <begin position="447"/>
        <end position="456"/>
    </location>
</feature>
<feature type="region of interest" description="Disordered" evidence="1">
    <location>
        <begin position="2992"/>
        <end position="3011"/>
    </location>
</feature>
<feature type="compositionally biased region" description="Polar residues" evidence="1">
    <location>
        <begin position="1822"/>
        <end position="1831"/>
    </location>
</feature>
<feature type="compositionally biased region" description="Basic and acidic residues" evidence="1">
    <location>
        <begin position="2564"/>
        <end position="2576"/>
    </location>
</feature>
<feature type="compositionally biased region" description="Low complexity" evidence="1">
    <location>
        <begin position="2036"/>
        <end position="2050"/>
    </location>
</feature>
<feature type="compositionally biased region" description="Polar residues" evidence="1">
    <location>
        <begin position="2386"/>
        <end position="2397"/>
    </location>
</feature>
<feature type="compositionally biased region" description="Low complexity" evidence="1">
    <location>
        <begin position="808"/>
        <end position="827"/>
    </location>
</feature>
<feature type="domain" description="PDZ" evidence="2">
    <location>
        <begin position="46"/>
        <end position="129"/>
    </location>
</feature>
<reference evidence="3 4" key="1">
    <citation type="journal article" date="2018" name="Sci. Rep.">
        <title>Comparative analysis of the Pocillopora damicornis genome highlights role of immune system in coral evolution.</title>
        <authorList>
            <person name="Cunning R."/>
            <person name="Bay R.A."/>
            <person name="Gillette P."/>
            <person name="Baker A.C."/>
            <person name="Traylor-Knowles N."/>
        </authorList>
    </citation>
    <scope>NUCLEOTIDE SEQUENCE [LARGE SCALE GENOMIC DNA]</scope>
    <source>
        <strain evidence="3">RSMAS</strain>
        <tissue evidence="3">Whole animal</tissue>
    </source>
</reference>
<dbReference type="SMART" id="SM00228">
    <property type="entry name" value="PDZ"/>
    <property type="match status" value="10"/>
</dbReference>
<feature type="compositionally biased region" description="Basic and acidic residues" evidence="1">
    <location>
        <begin position="1280"/>
        <end position="1301"/>
    </location>
</feature>
<feature type="compositionally biased region" description="Polar residues" evidence="1">
    <location>
        <begin position="3560"/>
        <end position="3569"/>
    </location>
</feature>
<dbReference type="CDD" id="cd00136">
    <property type="entry name" value="PDZ_canonical"/>
    <property type="match status" value="4"/>
</dbReference>
<feature type="compositionally biased region" description="Low complexity" evidence="1">
    <location>
        <begin position="2299"/>
        <end position="2324"/>
    </location>
</feature>
<dbReference type="PANTHER" id="PTHR19964">
    <property type="entry name" value="MULTIPLE PDZ DOMAIN PROTEIN"/>
    <property type="match status" value="1"/>
</dbReference>
<feature type="region of interest" description="Disordered" evidence="1">
    <location>
        <begin position="2733"/>
        <end position="2966"/>
    </location>
</feature>
<feature type="compositionally biased region" description="Polar residues" evidence="1">
    <location>
        <begin position="376"/>
        <end position="389"/>
    </location>
</feature>
<feature type="region of interest" description="Disordered" evidence="1">
    <location>
        <begin position="802"/>
        <end position="827"/>
    </location>
</feature>
<feature type="region of interest" description="Disordered" evidence="1">
    <location>
        <begin position="630"/>
        <end position="685"/>
    </location>
</feature>
<feature type="compositionally biased region" description="Pro residues" evidence="1">
    <location>
        <begin position="2878"/>
        <end position="2894"/>
    </location>
</feature>
<gene>
    <name evidence="3" type="ORF">pdam_00000769</name>
</gene>
<feature type="compositionally biased region" description="Pro residues" evidence="1">
    <location>
        <begin position="2844"/>
        <end position="2857"/>
    </location>
</feature>
<feature type="region of interest" description="Disordered" evidence="1">
    <location>
        <begin position="3537"/>
        <end position="3572"/>
    </location>
</feature>
<feature type="compositionally biased region" description="Polar residues" evidence="1">
    <location>
        <begin position="2051"/>
        <end position="2060"/>
    </location>
</feature>
<feature type="compositionally biased region" description="Polar residues" evidence="1">
    <location>
        <begin position="1442"/>
        <end position="1462"/>
    </location>
</feature>
<feature type="compositionally biased region" description="Polar residues" evidence="1">
    <location>
        <begin position="3317"/>
        <end position="3327"/>
    </location>
</feature>
<dbReference type="InterPro" id="IPR036034">
    <property type="entry name" value="PDZ_sf"/>
</dbReference>
<feature type="region of interest" description="Disordered" evidence="1">
    <location>
        <begin position="376"/>
        <end position="488"/>
    </location>
</feature>
<feature type="region of interest" description="Disordered" evidence="1">
    <location>
        <begin position="1442"/>
        <end position="1465"/>
    </location>
</feature>
<feature type="region of interest" description="Disordered" evidence="1">
    <location>
        <begin position="2009"/>
        <end position="2209"/>
    </location>
</feature>
<evidence type="ECO:0000259" key="2">
    <source>
        <dbReference type="PROSITE" id="PS50106"/>
    </source>
</evidence>
<feature type="compositionally biased region" description="Basic and acidic residues" evidence="1">
    <location>
        <begin position="2421"/>
        <end position="2435"/>
    </location>
</feature>
<dbReference type="InterPro" id="IPR001478">
    <property type="entry name" value="PDZ"/>
</dbReference>
<dbReference type="InterPro" id="IPR051342">
    <property type="entry name" value="PDZ_scaffold"/>
</dbReference>
<dbReference type="STRING" id="46731.A0A3M6TV70"/>
<feature type="compositionally biased region" description="Basic and acidic residues" evidence="1">
    <location>
        <begin position="1637"/>
        <end position="1664"/>
    </location>
</feature>